<evidence type="ECO:0000313" key="4">
    <source>
        <dbReference type="EMBL" id="TFL05507.1"/>
    </source>
</evidence>
<protein>
    <recommendedName>
        <fullName evidence="6">Mid2 domain-containing protein</fullName>
    </recommendedName>
</protein>
<keyword evidence="2" id="KW-1133">Transmembrane helix</keyword>
<dbReference type="Proteomes" id="UP000305067">
    <property type="component" value="Unassembled WGS sequence"/>
</dbReference>
<keyword evidence="2" id="KW-0812">Transmembrane</keyword>
<feature type="chain" id="PRO_5023032919" description="Mid2 domain-containing protein" evidence="3">
    <location>
        <begin position="28"/>
        <end position="322"/>
    </location>
</feature>
<reference evidence="4 5" key="1">
    <citation type="journal article" date="2019" name="Nat. Ecol. Evol.">
        <title>Megaphylogeny resolves global patterns of mushroom evolution.</title>
        <authorList>
            <person name="Varga T."/>
            <person name="Krizsan K."/>
            <person name="Foldi C."/>
            <person name="Dima B."/>
            <person name="Sanchez-Garcia M."/>
            <person name="Sanchez-Ramirez S."/>
            <person name="Szollosi G.J."/>
            <person name="Szarkandi J.G."/>
            <person name="Papp V."/>
            <person name="Albert L."/>
            <person name="Andreopoulos W."/>
            <person name="Angelini C."/>
            <person name="Antonin V."/>
            <person name="Barry K.W."/>
            <person name="Bougher N.L."/>
            <person name="Buchanan P."/>
            <person name="Buyck B."/>
            <person name="Bense V."/>
            <person name="Catcheside P."/>
            <person name="Chovatia M."/>
            <person name="Cooper J."/>
            <person name="Damon W."/>
            <person name="Desjardin D."/>
            <person name="Finy P."/>
            <person name="Geml J."/>
            <person name="Haridas S."/>
            <person name="Hughes K."/>
            <person name="Justo A."/>
            <person name="Karasinski D."/>
            <person name="Kautmanova I."/>
            <person name="Kiss B."/>
            <person name="Kocsube S."/>
            <person name="Kotiranta H."/>
            <person name="LaButti K.M."/>
            <person name="Lechner B.E."/>
            <person name="Liimatainen K."/>
            <person name="Lipzen A."/>
            <person name="Lukacs Z."/>
            <person name="Mihaltcheva S."/>
            <person name="Morgado L.N."/>
            <person name="Niskanen T."/>
            <person name="Noordeloos M.E."/>
            <person name="Ohm R.A."/>
            <person name="Ortiz-Santana B."/>
            <person name="Ovrebo C."/>
            <person name="Racz N."/>
            <person name="Riley R."/>
            <person name="Savchenko A."/>
            <person name="Shiryaev A."/>
            <person name="Soop K."/>
            <person name="Spirin V."/>
            <person name="Szebenyi C."/>
            <person name="Tomsovsky M."/>
            <person name="Tulloss R.E."/>
            <person name="Uehling J."/>
            <person name="Grigoriev I.V."/>
            <person name="Vagvolgyi C."/>
            <person name="Papp T."/>
            <person name="Martin F.M."/>
            <person name="Miettinen O."/>
            <person name="Hibbett D.S."/>
            <person name="Nagy L.G."/>
        </authorList>
    </citation>
    <scope>NUCLEOTIDE SEQUENCE [LARGE SCALE GENOMIC DNA]</scope>
    <source>
        <strain evidence="4 5">CBS 309.79</strain>
    </source>
</reference>
<proteinExistence type="predicted"/>
<dbReference type="STRING" id="1884261.A0A5C3QW01"/>
<feature type="transmembrane region" description="Helical" evidence="2">
    <location>
        <begin position="227"/>
        <end position="249"/>
    </location>
</feature>
<name>A0A5C3QW01_9AGAR</name>
<sequence length="322" mass="34509">MLDFRHPFLVATCYLGLLQLCVVPVAAQQQDNVTIPLDSPQIIYTPFLCESLYDDPDDDPQCRGAWKSLEGIVYTDGPDPAAGSNIIPQLFIKFQASTFVLTTAPSSTATVNVTLNSGNQIADVRVLAPVEHINAVSLDPREFTTLSVTYVPEFDADTGEALQRRFAISEIELIVDEDIPMSSWFPSATPPPSSALPTVTVTTSISPSATPTVSSATSTNRTRIAQAIGLTVGLGLGLTLLAVIGFFVWKRRRRRLESELPSSRSVKELERAVGATQEGGGGVGFGTGSGRRTHRDGLPDDFPRGRIPSWVGYHGPGPGGRA</sequence>
<feature type="compositionally biased region" description="Gly residues" evidence="1">
    <location>
        <begin position="277"/>
        <end position="289"/>
    </location>
</feature>
<evidence type="ECO:0000256" key="3">
    <source>
        <dbReference type="SAM" id="SignalP"/>
    </source>
</evidence>
<evidence type="ECO:0008006" key="6">
    <source>
        <dbReference type="Google" id="ProtNLM"/>
    </source>
</evidence>
<evidence type="ECO:0000256" key="1">
    <source>
        <dbReference type="SAM" id="MobiDB-lite"/>
    </source>
</evidence>
<keyword evidence="3" id="KW-0732">Signal</keyword>
<dbReference type="AlphaFoldDB" id="A0A5C3QW01"/>
<gene>
    <name evidence="4" type="ORF">BDV98DRAFT_560156</name>
</gene>
<accession>A0A5C3QW01</accession>
<feature type="region of interest" description="Disordered" evidence="1">
    <location>
        <begin position="272"/>
        <end position="322"/>
    </location>
</feature>
<dbReference type="EMBL" id="ML178816">
    <property type="protein sequence ID" value="TFL05507.1"/>
    <property type="molecule type" value="Genomic_DNA"/>
</dbReference>
<feature type="signal peptide" evidence="3">
    <location>
        <begin position="1"/>
        <end position="27"/>
    </location>
</feature>
<keyword evidence="2" id="KW-0472">Membrane</keyword>
<dbReference type="OrthoDB" id="3267422at2759"/>
<evidence type="ECO:0000313" key="5">
    <source>
        <dbReference type="Proteomes" id="UP000305067"/>
    </source>
</evidence>
<organism evidence="4 5">
    <name type="scientific">Pterulicium gracile</name>
    <dbReference type="NCBI Taxonomy" id="1884261"/>
    <lineage>
        <taxon>Eukaryota</taxon>
        <taxon>Fungi</taxon>
        <taxon>Dikarya</taxon>
        <taxon>Basidiomycota</taxon>
        <taxon>Agaricomycotina</taxon>
        <taxon>Agaricomycetes</taxon>
        <taxon>Agaricomycetidae</taxon>
        <taxon>Agaricales</taxon>
        <taxon>Pleurotineae</taxon>
        <taxon>Pterulaceae</taxon>
        <taxon>Pterulicium</taxon>
    </lineage>
</organism>
<keyword evidence="5" id="KW-1185">Reference proteome</keyword>
<evidence type="ECO:0000256" key="2">
    <source>
        <dbReference type="SAM" id="Phobius"/>
    </source>
</evidence>
<feature type="compositionally biased region" description="Basic and acidic residues" evidence="1">
    <location>
        <begin position="295"/>
        <end position="304"/>
    </location>
</feature>